<evidence type="ECO:0000313" key="3">
    <source>
        <dbReference type="Proteomes" id="UP000323067"/>
    </source>
</evidence>
<dbReference type="Pfam" id="PF18648">
    <property type="entry name" value="ADPRTs_Tse2"/>
    <property type="match status" value="1"/>
</dbReference>
<dbReference type="AlphaFoldDB" id="A0A2H4SR14"/>
<gene>
    <name evidence="2" type="ORF">A9K55_002078</name>
</gene>
<feature type="domain" description="Tse2 ADP-ribosyltransferase toxin" evidence="1">
    <location>
        <begin position="13"/>
        <end position="166"/>
    </location>
</feature>
<dbReference type="Proteomes" id="UP000323067">
    <property type="component" value="Chromosome iii"/>
</dbReference>
<name>A0A2H4SR14_CORMI</name>
<protein>
    <recommendedName>
        <fullName evidence="1">Tse2 ADP-ribosyltransferase toxin domain-containing protein</fullName>
    </recommendedName>
</protein>
<accession>A0A2H4SR14</accession>
<sequence>MPNLIKVFRTLPKQLFRVNNGYDVKLRPWSPHRHAFDIHVRDSRVQAKALHPETYQAPNGASLRPNSPYQQLLVKKLFRGNDVIIYTIPKGAFILLLIQNPRYAVLVNAHIRSSLGTLLPDSLLLVHERSDHYSLQPARDMLLDELNEEVTNFMLSHALVFSKSQWLAAYPTATDFDGTPR</sequence>
<dbReference type="VEuPathDB" id="FungiDB:A9K55_002078"/>
<organism evidence="2 3">
    <name type="scientific">Cordyceps militaris</name>
    <name type="common">Caterpillar fungus</name>
    <name type="synonym">Clavaria militaris</name>
    <dbReference type="NCBI Taxonomy" id="73501"/>
    <lineage>
        <taxon>Eukaryota</taxon>
        <taxon>Fungi</taxon>
        <taxon>Dikarya</taxon>
        <taxon>Ascomycota</taxon>
        <taxon>Pezizomycotina</taxon>
        <taxon>Sordariomycetes</taxon>
        <taxon>Hypocreomycetidae</taxon>
        <taxon>Hypocreales</taxon>
        <taxon>Cordycipitaceae</taxon>
        <taxon>Cordyceps</taxon>
    </lineage>
</organism>
<dbReference type="InterPro" id="IPR041018">
    <property type="entry name" value="ADPRTs_Tse2"/>
</dbReference>
<evidence type="ECO:0000313" key="2">
    <source>
        <dbReference type="EMBL" id="ATY65562.1"/>
    </source>
</evidence>
<dbReference type="EMBL" id="CP023326">
    <property type="protein sequence ID" value="ATY65562.1"/>
    <property type="molecule type" value="Genomic_DNA"/>
</dbReference>
<proteinExistence type="predicted"/>
<reference evidence="2 3" key="1">
    <citation type="journal article" date="2017" name="BMC Genomics">
        <title>Chromosome level assembly and secondary metabolite potential of the parasitic fungus Cordyceps militaris.</title>
        <authorList>
            <person name="Kramer G.J."/>
            <person name="Nodwell J.R."/>
        </authorList>
    </citation>
    <scope>NUCLEOTIDE SEQUENCE [LARGE SCALE GENOMIC DNA]</scope>
    <source>
        <strain evidence="2 3">ATCC 34164</strain>
    </source>
</reference>
<dbReference type="OrthoDB" id="10266325at2759"/>
<evidence type="ECO:0000259" key="1">
    <source>
        <dbReference type="Pfam" id="PF18648"/>
    </source>
</evidence>